<name>A0ABP0X5R4_9BRYO</name>
<proteinExistence type="predicted"/>
<dbReference type="Proteomes" id="UP001497444">
    <property type="component" value="Chromosome 5"/>
</dbReference>
<sequence>MTICEHAGALVEELKQEMALFIEELRTLDEYIPTLTDVCNHHVQDTQAEDSVRQEQFEKLNLDIEAVQHELRQI</sequence>
<keyword evidence="2" id="KW-1185">Reference proteome</keyword>
<evidence type="ECO:0000313" key="2">
    <source>
        <dbReference type="Proteomes" id="UP001497444"/>
    </source>
</evidence>
<protein>
    <submittedName>
        <fullName evidence="1">Uncharacterized protein</fullName>
    </submittedName>
</protein>
<organism evidence="1 2">
    <name type="scientific">Sphagnum jensenii</name>
    <dbReference type="NCBI Taxonomy" id="128206"/>
    <lineage>
        <taxon>Eukaryota</taxon>
        <taxon>Viridiplantae</taxon>
        <taxon>Streptophyta</taxon>
        <taxon>Embryophyta</taxon>
        <taxon>Bryophyta</taxon>
        <taxon>Sphagnophytina</taxon>
        <taxon>Sphagnopsida</taxon>
        <taxon>Sphagnales</taxon>
        <taxon>Sphagnaceae</taxon>
        <taxon>Sphagnum</taxon>
    </lineage>
</organism>
<dbReference type="EMBL" id="OZ020100">
    <property type="protein sequence ID" value="CAK9272950.1"/>
    <property type="molecule type" value="Genomic_DNA"/>
</dbReference>
<reference evidence="1" key="1">
    <citation type="submission" date="2024-02" db="EMBL/GenBank/DDBJ databases">
        <authorList>
            <consortium name="ELIXIR-Norway"/>
            <consortium name="Elixir Norway"/>
        </authorList>
    </citation>
    <scope>NUCLEOTIDE SEQUENCE</scope>
</reference>
<gene>
    <name evidence="1" type="ORF">CSSPJE1EN1_LOCUS18428</name>
</gene>
<evidence type="ECO:0000313" key="1">
    <source>
        <dbReference type="EMBL" id="CAK9272950.1"/>
    </source>
</evidence>
<accession>A0ABP0X5R4</accession>